<protein>
    <recommendedName>
        <fullName evidence="3">META domain-containing protein</fullName>
    </recommendedName>
</protein>
<dbReference type="Proteomes" id="UP001338309">
    <property type="component" value="Unassembled WGS sequence"/>
</dbReference>
<dbReference type="PROSITE" id="PS51257">
    <property type="entry name" value="PROKAR_LIPOPROTEIN"/>
    <property type="match status" value="1"/>
</dbReference>
<comment type="caution">
    <text evidence="1">The sequence shown here is derived from an EMBL/GenBank/DDBJ whole genome shotgun (WGS) entry which is preliminary data.</text>
</comment>
<organism evidence="1 2">
    <name type="scientific">Algoriphagus confluentis</name>
    <dbReference type="NCBI Taxonomy" id="1697556"/>
    <lineage>
        <taxon>Bacteria</taxon>
        <taxon>Pseudomonadati</taxon>
        <taxon>Bacteroidota</taxon>
        <taxon>Cytophagia</taxon>
        <taxon>Cytophagales</taxon>
        <taxon>Cyclobacteriaceae</taxon>
        <taxon>Algoriphagus</taxon>
    </lineage>
</organism>
<evidence type="ECO:0000313" key="1">
    <source>
        <dbReference type="EMBL" id="GMQ28978.1"/>
    </source>
</evidence>
<name>A0ABQ6PLZ5_9BACT</name>
<proteinExistence type="predicted"/>
<dbReference type="EMBL" id="BTPD01000004">
    <property type="protein sequence ID" value="GMQ28978.1"/>
    <property type="molecule type" value="Genomic_DNA"/>
</dbReference>
<reference evidence="1 2" key="1">
    <citation type="submission" date="2023-08" db="EMBL/GenBank/DDBJ databases">
        <title>Draft genome sequence of Algoriphagus confluentis.</title>
        <authorList>
            <person name="Takatani N."/>
            <person name="Hosokawa M."/>
            <person name="Sawabe T."/>
        </authorList>
    </citation>
    <scope>NUCLEOTIDE SEQUENCE [LARGE SCALE GENOMIC DNA]</scope>
    <source>
        <strain evidence="1 2">NBRC 111222</strain>
    </source>
</reference>
<evidence type="ECO:0000313" key="2">
    <source>
        <dbReference type="Proteomes" id="UP001338309"/>
    </source>
</evidence>
<dbReference type="RefSeq" id="WP_338223713.1">
    <property type="nucleotide sequence ID" value="NZ_BTPD01000004.1"/>
</dbReference>
<keyword evidence="2" id="KW-1185">Reference proteome</keyword>
<gene>
    <name evidence="1" type="ORF">Aconfl_16210</name>
</gene>
<evidence type="ECO:0008006" key="3">
    <source>
        <dbReference type="Google" id="ProtNLM"/>
    </source>
</evidence>
<accession>A0ABQ6PLZ5</accession>
<sequence>MKSFLSILILSGFFLSCISEESPSRTDENLVQNLSTGVWEISLFEVDKINRSAEFEGIGFSFFPNGQVEALRGTQLLGQGAWSSGTNSGRVEVRLAFPNTPPFSMLNADWYQVFIQNDRIQLRNSSPESDNFLILKKQ</sequence>